<comment type="caution">
    <text evidence="2">The sequence shown here is derived from an EMBL/GenBank/DDBJ whole genome shotgun (WGS) entry which is preliminary data.</text>
</comment>
<keyword evidence="2" id="KW-0378">Hydrolase</keyword>
<accession>A0A544QMD1</accession>
<dbReference type="InterPro" id="IPR002808">
    <property type="entry name" value="AdoCbi_amidolase"/>
</dbReference>
<dbReference type="PANTHER" id="PTHR35336">
    <property type="entry name" value="ADENOSYLCOBINAMIDE AMIDOHYDROLASE"/>
    <property type="match status" value="1"/>
</dbReference>
<evidence type="ECO:0000313" key="2">
    <source>
        <dbReference type="EMBL" id="TQQ79722.1"/>
    </source>
</evidence>
<keyword evidence="3" id="KW-1185">Reference proteome</keyword>
<dbReference type="InterPro" id="IPR052209">
    <property type="entry name" value="CbiZ"/>
</dbReference>
<dbReference type="AlphaFoldDB" id="A0A544QMD1"/>
<feature type="compositionally biased region" description="Polar residues" evidence="1">
    <location>
        <begin position="232"/>
        <end position="242"/>
    </location>
</feature>
<dbReference type="EMBL" id="SESI01000003">
    <property type="protein sequence ID" value="TQQ79722.1"/>
    <property type="molecule type" value="Genomic_DNA"/>
</dbReference>
<feature type="region of interest" description="Disordered" evidence="1">
    <location>
        <begin position="216"/>
        <end position="242"/>
    </location>
</feature>
<evidence type="ECO:0000313" key="3">
    <source>
        <dbReference type="Proteomes" id="UP000315385"/>
    </source>
</evidence>
<reference evidence="2 3" key="1">
    <citation type="submission" date="2019-02" db="EMBL/GenBank/DDBJ databases">
        <title>Halonotius sp. a new haloqrchaeon isolated from saline water.</title>
        <authorList>
            <person name="Duran-Viseras A."/>
            <person name="Sanchez-Porro C."/>
            <person name="Ventosa A."/>
        </authorList>
    </citation>
    <scope>NUCLEOTIDE SEQUENCE [LARGE SCALE GENOMIC DNA]</scope>
    <source>
        <strain evidence="2 3">F9-27</strain>
    </source>
</reference>
<dbReference type="GO" id="GO:0016787">
    <property type="term" value="F:hydrolase activity"/>
    <property type="evidence" value="ECO:0007669"/>
    <property type="project" value="UniProtKB-KW"/>
</dbReference>
<organism evidence="2 3">
    <name type="scientific">Halonotius roseus</name>
    <dbReference type="NCBI Taxonomy" id="2511997"/>
    <lineage>
        <taxon>Archaea</taxon>
        <taxon>Methanobacteriati</taxon>
        <taxon>Methanobacteriota</taxon>
        <taxon>Stenosarchaea group</taxon>
        <taxon>Halobacteria</taxon>
        <taxon>Halobacteriales</taxon>
        <taxon>Haloferacaceae</taxon>
        <taxon>Halonotius</taxon>
    </lineage>
</organism>
<name>A0A544QMD1_9EURY</name>
<dbReference type="Pfam" id="PF01955">
    <property type="entry name" value="CbiZ"/>
    <property type="match status" value="1"/>
</dbReference>
<dbReference type="Proteomes" id="UP000315385">
    <property type="component" value="Unassembled WGS sequence"/>
</dbReference>
<evidence type="ECO:0000256" key="1">
    <source>
        <dbReference type="SAM" id="MobiDB-lite"/>
    </source>
</evidence>
<dbReference type="PANTHER" id="PTHR35336:SF5">
    <property type="entry name" value="ADENOSYLCOBINAMIDE AMIDOHYDROLASE"/>
    <property type="match status" value="1"/>
</dbReference>
<feature type="region of interest" description="Disordered" evidence="1">
    <location>
        <begin position="94"/>
        <end position="124"/>
    </location>
</feature>
<protein>
    <submittedName>
        <fullName evidence="2">Adenosylcobinamide amidohydrolase</fullName>
    </submittedName>
</protein>
<gene>
    <name evidence="2" type="ORF">EWF95_10200</name>
</gene>
<sequence>MFETTITDGVLQARRPHTDWLSTGVDGGRQHADAAYNVTVPTGWEKTDLRAYIDRRVADAGFDADGPALLTGVEQRHARRAALDPVEAIVTAGLSNPATLPPRDSIDTSTPTPESGDAECNADHGHPGTINIIVGTSRALPPAALASLLASVVEAKTATLARRTGFTGTTSDAVIVGSDPDGEPTRFVGSATAVGNAARACVRDGLTAALDARYQNEEHPESVGDADHGIETTATATVSTPR</sequence>
<dbReference type="OrthoDB" id="157452at2157"/>
<feature type="compositionally biased region" description="Basic and acidic residues" evidence="1">
    <location>
        <begin position="216"/>
        <end position="230"/>
    </location>
</feature>
<proteinExistence type="predicted"/>